<sequence length="1310" mass="143023">MTAARRVDAASVVCCCCVVVLLFASALVRVVPRAEAAEVFRDCGGVLRGPRGVISTPGFPRPYPVPIACRWVLEASPRQRVALYLTQFYMREGVTVSEYLFYSDEQLNMGGTLIGSISSESEPTHVLSNKPVMVIDFQVREPGNIHHRVLDLFLDVYGFNITYEMLEANESLRTDPCLGHHCSFTGVCLAAAEWSRYSCSCLGDFYGDECQFSPRCGPDSNSRATSLCHNGGTCRYYIGSKTQTCICPPEYRGSRCEYLARPEQVLDCGQLNCTQHCIETGPQPHCECNPGFRLDDDGRTCSPASRTRFLVQVKLYDRNVDLARLDSKSRSQLQAGLEEALKSLFASQTKAFDNLAVLQFMPNAVVQFHLFGRQEERATVESVLEEALKGGKLGPFAVDREFLQISQEPAMHIEMMQVSPRTPRVGEELMVACMAVGSSALTVHWFKDGFPVDSDVPFRSLWTSRVAKNQRDQYTLLLGIDRATTLDGGVFTCQISDWGAVQNKSMRVRLDVAPRPLVSPLAVTLLEGQPLELSCLSPHAGGSGPLGFRWLRNDRLLPHRSPELTEDLYPAGSRLVLAEARSSATYTCVATGPLGSGRADAFVTVLAPHVSTEVCPAEESHGVQWQRTAAHSRDVQACPQPLYVEGRLERPCRLSLDRQAVWGSPDFSGCTDARLAQIQWKLESMRMGYLVSSGQQLSVELRQYLQGRPLQPGEGRPLVRFLGGLVDYLSHPVLRHGGQPALAATDAIWDVTSHLLAHKPLLLQDHTMIDQLQKHILRFGLLAAAALSPGRFKNFDRPAVVVSIGRITRHAPDAAVVRVPLPGAATSAWTGNSLELNLKQESQGDHGELLAAVALFKTLNELLPERFLAQQGNREERSHELHSHLISVDLSSSGGVGIRVQLVHIRPQANQEIVCGIADFSHSRVHFLLDGCQAETPVNNKSYTWCSCDRPGTYALLVGEEPKPLEEEGQVADVVAGLGCGVCLVLVLLTLAVVAVRCCRQFRSQGSCCGLATLHAQVCLALCGACATLFQGVQGRLSPRMYPYAVSVLQLCLLAACCLQLCVALVLYVQLVDARTVHHAAFKVAALGWAVPVIVVGANLAAQVLEGFRLESWWLTLRTPTGHLSNYFCAYVASLAIITALHFLLFLTVRGELRRQRLMGISKKQAPTSRSTLLVGSMLVLVGLLAVSLTSILYVNMGGSLLRSYLLAASLGLLGLLVFFLYVVAAREKQAPSPTLQARTSSGKAGPTVLATVMGRDESEGLLAQGNPALDLPRLEESPHGSRSQIFEAKNEDDESSQQQSDPSFTVTAV</sequence>
<evidence type="ECO:0000259" key="9">
    <source>
        <dbReference type="PROSITE" id="PS01180"/>
    </source>
</evidence>
<dbReference type="SMART" id="SM00042">
    <property type="entry name" value="CUB"/>
    <property type="match status" value="1"/>
</dbReference>
<feature type="domain" description="EGF-like" evidence="10">
    <location>
        <begin position="219"/>
        <end position="257"/>
    </location>
</feature>
<feature type="domain" description="G-protein coupled receptors family 2 profile 1" evidence="11">
    <location>
        <begin position="587"/>
        <end position="674"/>
    </location>
</feature>
<comment type="caution">
    <text evidence="13">The sequence shown here is derived from an EMBL/GenBank/DDBJ whole genome shotgun (WGS) entry which is preliminary data.</text>
</comment>
<dbReference type="EMBL" id="JARKHS020004880">
    <property type="protein sequence ID" value="KAK8784076.1"/>
    <property type="molecule type" value="Genomic_DNA"/>
</dbReference>
<dbReference type="SUPFAM" id="SSF57196">
    <property type="entry name" value="EGF/Laminin"/>
    <property type="match status" value="1"/>
</dbReference>
<dbReference type="GO" id="GO:0004930">
    <property type="term" value="F:G protein-coupled receptor activity"/>
    <property type="evidence" value="ECO:0007669"/>
    <property type="project" value="InterPro"/>
</dbReference>
<feature type="disulfide bond" evidence="5">
    <location>
        <begin position="201"/>
        <end position="210"/>
    </location>
</feature>
<evidence type="ECO:0000259" key="10">
    <source>
        <dbReference type="PROSITE" id="PS50026"/>
    </source>
</evidence>
<reference evidence="13 14" key="1">
    <citation type="journal article" date="2023" name="Arcadia Sci">
        <title>De novo assembly of a long-read Amblyomma americanum tick genome.</title>
        <authorList>
            <person name="Chou S."/>
            <person name="Poskanzer K.E."/>
            <person name="Rollins M."/>
            <person name="Thuy-Boun P.S."/>
        </authorList>
    </citation>
    <scope>NUCLEOTIDE SEQUENCE [LARGE SCALE GENOMIC DNA]</scope>
    <source>
        <strain evidence="13">F_SG_1</strain>
        <tissue evidence="13">Salivary glands</tissue>
    </source>
</reference>
<dbReference type="CDD" id="cd00054">
    <property type="entry name" value="EGF_CA"/>
    <property type="match status" value="1"/>
</dbReference>
<dbReference type="SUPFAM" id="SSF57184">
    <property type="entry name" value="Growth factor receptor domain"/>
    <property type="match status" value="1"/>
</dbReference>
<organism evidence="13 14">
    <name type="scientific">Amblyomma americanum</name>
    <name type="common">Lone star tick</name>
    <dbReference type="NCBI Taxonomy" id="6943"/>
    <lineage>
        <taxon>Eukaryota</taxon>
        <taxon>Metazoa</taxon>
        <taxon>Ecdysozoa</taxon>
        <taxon>Arthropoda</taxon>
        <taxon>Chelicerata</taxon>
        <taxon>Arachnida</taxon>
        <taxon>Acari</taxon>
        <taxon>Parasitiformes</taxon>
        <taxon>Ixodida</taxon>
        <taxon>Ixodoidea</taxon>
        <taxon>Ixodidae</taxon>
        <taxon>Amblyomminae</taxon>
        <taxon>Amblyomma</taxon>
    </lineage>
</organism>
<dbReference type="InterPro" id="IPR001879">
    <property type="entry name" value="GPCR_2_extracellular_dom"/>
</dbReference>
<dbReference type="SUPFAM" id="SSF48726">
    <property type="entry name" value="Immunoglobulin"/>
    <property type="match status" value="2"/>
</dbReference>
<evidence type="ECO:0000256" key="8">
    <source>
        <dbReference type="SAM" id="SignalP"/>
    </source>
</evidence>
<feature type="domain" description="CUB" evidence="9">
    <location>
        <begin position="43"/>
        <end position="166"/>
    </location>
</feature>
<dbReference type="InterPro" id="IPR000742">
    <property type="entry name" value="EGF"/>
</dbReference>
<dbReference type="InterPro" id="IPR051587">
    <property type="entry name" value="Adhesion_GPCR"/>
</dbReference>
<dbReference type="InterPro" id="IPR036179">
    <property type="entry name" value="Ig-like_dom_sf"/>
</dbReference>
<evidence type="ECO:0008006" key="15">
    <source>
        <dbReference type="Google" id="ProtNLM"/>
    </source>
</evidence>
<feature type="transmembrane region" description="Helical" evidence="7">
    <location>
        <begin position="1125"/>
        <end position="1149"/>
    </location>
</feature>
<feature type="transmembrane region" description="Helical" evidence="7">
    <location>
        <begin position="1170"/>
        <end position="1193"/>
    </location>
</feature>
<gene>
    <name evidence="13" type="ORF">V5799_009552</name>
</gene>
<feature type="transmembrane region" description="Helical" evidence="7">
    <location>
        <begin position="1042"/>
        <end position="1069"/>
    </location>
</feature>
<dbReference type="Pfam" id="PF07679">
    <property type="entry name" value="I-set"/>
    <property type="match status" value="1"/>
</dbReference>
<feature type="transmembrane region" description="Helical" evidence="7">
    <location>
        <begin position="1205"/>
        <end position="1225"/>
    </location>
</feature>
<feature type="disulfide bond" evidence="5">
    <location>
        <begin position="182"/>
        <end position="199"/>
    </location>
</feature>
<dbReference type="Pfam" id="PF00431">
    <property type="entry name" value="CUB"/>
    <property type="match status" value="1"/>
</dbReference>
<evidence type="ECO:0000256" key="7">
    <source>
        <dbReference type="SAM" id="Phobius"/>
    </source>
</evidence>
<feature type="domain" description="Ig-like" evidence="12">
    <location>
        <begin position="409"/>
        <end position="509"/>
    </location>
</feature>
<dbReference type="InterPro" id="IPR000859">
    <property type="entry name" value="CUB_dom"/>
</dbReference>
<feature type="disulfide bond" evidence="5">
    <location>
        <begin position="228"/>
        <end position="245"/>
    </location>
</feature>
<feature type="disulfide bond" evidence="5">
    <location>
        <begin position="247"/>
        <end position="256"/>
    </location>
</feature>
<dbReference type="PROSITE" id="PS50835">
    <property type="entry name" value="IG_LIKE"/>
    <property type="match status" value="2"/>
</dbReference>
<comment type="caution">
    <text evidence="5">Lacks conserved residue(s) required for the propagation of feature annotation.</text>
</comment>
<dbReference type="InterPro" id="IPR046338">
    <property type="entry name" value="GAIN_dom_sf"/>
</dbReference>
<dbReference type="InterPro" id="IPR013098">
    <property type="entry name" value="Ig_I-set"/>
</dbReference>
<dbReference type="InterPro" id="IPR035914">
    <property type="entry name" value="Sperma_CUB_dom_sf"/>
</dbReference>
<evidence type="ECO:0000259" key="12">
    <source>
        <dbReference type="PROSITE" id="PS50835"/>
    </source>
</evidence>
<dbReference type="CDD" id="cd00041">
    <property type="entry name" value="CUB"/>
    <property type="match status" value="1"/>
</dbReference>
<keyword evidence="7" id="KW-0812">Transmembrane</keyword>
<accession>A0AAQ4FAL8</accession>
<feature type="chain" id="PRO_5042833485" description="G protein-coupled receptor" evidence="8">
    <location>
        <begin position="37"/>
        <end position="1310"/>
    </location>
</feature>
<feature type="region of interest" description="Disordered" evidence="6">
    <location>
        <begin position="1258"/>
        <end position="1310"/>
    </location>
</feature>
<dbReference type="InterPro" id="IPR003599">
    <property type="entry name" value="Ig_sub"/>
</dbReference>
<dbReference type="SUPFAM" id="SSF49854">
    <property type="entry name" value="Spermadhesin, CUB domain"/>
    <property type="match status" value="1"/>
</dbReference>
<keyword evidence="7" id="KW-0472">Membrane</keyword>
<dbReference type="PROSITE" id="PS50227">
    <property type="entry name" value="G_PROTEIN_RECEP_F2_3"/>
    <property type="match status" value="1"/>
</dbReference>
<dbReference type="Gene3D" id="2.10.25.10">
    <property type="entry name" value="Laminin"/>
    <property type="match status" value="2"/>
</dbReference>
<dbReference type="Gene3D" id="1.20.1070.10">
    <property type="entry name" value="Rhodopsin 7-helix transmembrane proteins"/>
    <property type="match status" value="1"/>
</dbReference>
<dbReference type="SMART" id="SM00409">
    <property type="entry name" value="IG"/>
    <property type="match status" value="2"/>
</dbReference>
<dbReference type="InterPro" id="IPR026823">
    <property type="entry name" value="cEGF"/>
</dbReference>
<evidence type="ECO:0000256" key="3">
    <source>
        <dbReference type="ARBA" id="ARBA00023157"/>
    </source>
</evidence>
<dbReference type="Proteomes" id="UP001321473">
    <property type="component" value="Unassembled WGS sequence"/>
</dbReference>
<dbReference type="SMART" id="SM00181">
    <property type="entry name" value="EGF"/>
    <property type="match status" value="3"/>
</dbReference>
<feature type="transmembrane region" description="Helical" evidence="7">
    <location>
        <begin position="974"/>
        <end position="996"/>
    </location>
</feature>
<evidence type="ECO:0000256" key="5">
    <source>
        <dbReference type="PROSITE-ProRule" id="PRU00076"/>
    </source>
</evidence>
<evidence type="ECO:0000256" key="4">
    <source>
        <dbReference type="ARBA" id="ARBA00023180"/>
    </source>
</evidence>
<proteinExistence type="inferred from homology"/>
<feature type="signal peptide" evidence="8">
    <location>
        <begin position="1"/>
        <end position="36"/>
    </location>
</feature>
<dbReference type="InterPro" id="IPR013783">
    <property type="entry name" value="Ig-like_fold"/>
</dbReference>
<evidence type="ECO:0000256" key="2">
    <source>
        <dbReference type="ARBA" id="ARBA00022536"/>
    </source>
</evidence>
<dbReference type="PANTHER" id="PTHR45813:SF8">
    <property type="entry name" value="IG-LIKE DOMAIN-CONTAINING PROTEIN"/>
    <property type="match status" value="1"/>
</dbReference>
<keyword evidence="3 5" id="KW-1015">Disulfide bond</keyword>
<keyword evidence="4" id="KW-0325">Glycoprotein</keyword>
<dbReference type="InterPro" id="IPR036445">
    <property type="entry name" value="GPCR_2_extracell_dom_sf"/>
</dbReference>
<keyword evidence="14" id="KW-1185">Reference proteome</keyword>
<feature type="domain" description="Ig-like" evidence="12">
    <location>
        <begin position="514"/>
        <end position="604"/>
    </location>
</feature>
<dbReference type="PROSITE" id="PS50026">
    <property type="entry name" value="EGF_3"/>
    <property type="match status" value="2"/>
</dbReference>
<dbReference type="PROSITE" id="PS00022">
    <property type="entry name" value="EGF_1"/>
    <property type="match status" value="2"/>
</dbReference>
<dbReference type="PROSITE" id="PS01180">
    <property type="entry name" value="CUB"/>
    <property type="match status" value="1"/>
</dbReference>
<name>A0AAQ4FAL8_AMBAM</name>
<dbReference type="GO" id="GO:0007189">
    <property type="term" value="P:adenylate cyclase-activating G protein-coupled receptor signaling pathway"/>
    <property type="evidence" value="ECO:0007669"/>
    <property type="project" value="TreeGrafter"/>
</dbReference>
<dbReference type="Gene3D" id="2.60.40.10">
    <property type="entry name" value="Immunoglobulins"/>
    <property type="match status" value="2"/>
</dbReference>
<dbReference type="PANTHER" id="PTHR45813">
    <property type="entry name" value="IG-LIKE DOMAIN-CONTAINING PROTEIN"/>
    <property type="match status" value="1"/>
</dbReference>
<evidence type="ECO:0000256" key="6">
    <source>
        <dbReference type="SAM" id="MobiDB-lite"/>
    </source>
</evidence>
<feature type="transmembrane region" description="Helical" evidence="7">
    <location>
        <begin position="1008"/>
        <end position="1030"/>
    </location>
</feature>
<keyword evidence="8" id="KW-0732">Signal</keyword>
<evidence type="ECO:0000313" key="13">
    <source>
        <dbReference type="EMBL" id="KAK8784076.1"/>
    </source>
</evidence>
<feature type="transmembrane region" description="Helical" evidence="7">
    <location>
        <begin position="1081"/>
        <end position="1105"/>
    </location>
</feature>
<protein>
    <recommendedName>
        <fullName evidence="15">G protein-coupled receptor</fullName>
    </recommendedName>
</protein>
<evidence type="ECO:0000313" key="14">
    <source>
        <dbReference type="Proteomes" id="UP001321473"/>
    </source>
</evidence>
<dbReference type="Gene3D" id="2.60.220.50">
    <property type="match status" value="1"/>
</dbReference>
<dbReference type="CDD" id="cd00096">
    <property type="entry name" value="Ig"/>
    <property type="match status" value="1"/>
</dbReference>
<dbReference type="InterPro" id="IPR009030">
    <property type="entry name" value="Growth_fac_rcpt_cys_sf"/>
</dbReference>
<dbReference type="GO" id="GO:0016020">
    <property type="term" value="C:membrane"/>
    <property type="evidence" value="ECO:0007669"/>
    <property type="project" value="InterPro"/>
</dbReference>
<evidence type="ECO:0000259" key="11">
    <source>
        <dbReference type="PROSITE" id="PS50227"/>
    </source>
</evidence>
<keyword evidence="2 5" id="KW-0245">EGF-like domain</keyword>
<dbReference type="Gene3D" id="2.60.120.290">
    <property type="entry name" value="Spermadhesin, CUB domain"/>
    <property type="match status" value="1"/>
</dbReference>
<dbReference type="Pfam" id="PF12662">
    <property type="entry name" value="cEGF"/>
    <property type="match status" value="1"/>
</dbReference>
<keyword evidence="7" id="KW-1133">Transmembrane helix</keyword>
<dbReference type="Gene3D" id="4.10.1240.10">
    <property type="entry name" value="GPCR, family 2, extracellular hormone receptor domain"/>
    <property type="match status" value="1"/>
</dbReference>
<comment type="similarity">
    <text evidence="1">Belongs to the G-protein coupled receptor 2 family. Adhesion G-protein coupled receptor (ADGR) subfamily.</text>
</comment>
<dbReference type="InterPro" id="IPR007110">
    <property type="entry name" value="Ig-like_dom"/>
</dbReference>
<evidence type="ECO:0000256" key="1">
    <source>
        <dbReference type="ARBA" id="ARBA00007343"/>
    </source>
</evidence>
<feature type="domain" description="EGF-like" evidence="10">
    <location>
        <begin position="173"/>
        <end position="211"/>
    </location>
</feature>